<proteinExistence type="predicted"/>
<dbReference type="AlphaFoldDB" id="A0A564YIA8"/>
<dbReference type="Proteomes" id="UP000321570">
    <property type="component" value="Unassembled WGS sequence"/>
</dbReference>
<dbReference type="SUPFAM" id="SSF103473">
    <property type="entry name" value="MFS general substrate transporter"/>
    <property type="match status" value="1"/>
</dbReference>
<gene>
    <name evidence="2" type="ORF">WMSIL1_LOCUS6098</name>
</gene>
<name>A0A564YIA8_HYMDI</name>
<reference evidence="2 3" key="1">
    <citation type="submission" date="2019-07" db="EMBL/GenBank/DDBJ databases">
        <authorList>
            <person name="Jastrzebski P J."/>
            <person name="Paukszto L."/>
            <person name="Jastrzebski P J."/>
        </authorList>
    </citation>
    <scope>NUCLEOTIDE SEQUENCE [LARGE SCALE GENOMIC DNA]</scope>
    <source>
        <strain evidence="2 3">WMS-il1</strain>
    </source>
</reference>
<dbReference type="EMBL" id="CABIJS010000210">
    <property type="protein sequence ID" value="VUZ46274.1"/>
    <property type="molecule type" value="Genomic_DNA"/>
</dbReference>
<evidence type="ECO:0000256" key="1">
    <source>
        <dbReference type="SAM" id="Phobius"/>
    </source>
</evidence>
<keyword evidence="1" id="KW-0812">Transmembrane</keyword>
<evidence type="ECO:0000313" key="2">
    <source>
        <dbReference type="EMBL" id="VUZ46274.1"/>
    </source>
</evidence>
<feature type="transmembrane region" description="Helical" evidence="1">
    <location>
        <begin position="30"/>
        <end position="54"/>
    </location>
</feature>
<keyword evidence="1" id="KW-0472">Membrane</keyword>
<feature type="transmembrane region" description="Helical" evidence="1">
    <location>
        <begin position="61"/>
        <end position="80"/>
    </location>
</feature>
<dbReference type="InterPro" id="IPR036259">
    <property type="entry name" value="MFS_trans_sf"/>
</dbReference>
<keyword evidence="3" id="KW-1185">Reference proteome</keyword>
<accession>A0A564YIA8</accession>
<keyword evidence="1" id="KW-1133">Transmembrane helix</keyword>
<evidence type="ECO:0000313" key="3">
    <source>
        <dbReference type="Proteomes" id="UP000321570"/>
    </source>
</evidence>
<protein>
    <submittedName>
        <fullName evidence="2">Uncharacterized protein</fullName>
    </submittedName>
</protein>
<organism evidence="2 3">
    <name type="scientific">Hymenolepis diminuta</name>
    <name type="common">Rat tapeworm</name>
    <dbReference type="NCBI Taxonomy" id="6216"/>
    <lineage>
        <taxon>Eukaryota</taxon>
        <taxon>Metazoa</taxon>
        <taxon>Spiralia</taxon>
        <taxon>Lophotrochozoa</taxon>
        <taxon>Platyhelminthes</taxon>
        <taxon>Cestoda</taxon>
        <taxon>Eucestoda</taxon>
        <taxon>Cyclophyllidea</taxon>
        <taxon>Hymenolepididae</taxon>
        <taxon>Hymenolepis</taxon>
    </lineage>
</organism>
<sequence>MFISVLCIAGYRILLFVATAKAFGMKYLSFNFACINTASIFGGILCTFFTIYFPIVQRPDLVLYICASLNAAALILGSFLPDKGNECCQPRIRALKDSREIEISKNFAEE</sequence>